<proteinExistence type="inferred from homology"/>
<dbReference type="EMBL" id="BAAFST010000017">
    <property type="protein sequence ID" value="GAB1301186.1"/>
    <property type="molecule type" value="Genomic_DNA"/>
</dbReference>
<dbReference type="SMART" id="SM00220">
    <property type="entry name" value="S_TKc"/>
    <property type="match status" value="1"/>
</dbReference>
<comment type="catalytic activity">
    <reaction evidence="8">
        <text>L-seryl-[protein] + ATP = O-phospho-L-seryl-[protein] + ADP + H(+)</text>
        <dbReference type="Rhea" id="RHEA:17989"/>
        <dbReference type="Rhea" id="RHEA-COMP:9863"/>
        <dbReference type="Rhea" id="RHEA-COMP:11604"/>
        <dbReference type="ChEBI" id="CHEBI:15378"/>
        <dbReference type="ChEBI" id="CHEBI:29999"/>
        <dbReference type="ChEBI" id="CHEBI:30616"/>
        <dbReference type="ChEBI" id="CHEBI:83421"/>
        <dbReference type="ChEBI" id="CHEBI:456216"/>
        <dbReference type="EC" id="2.7.11.1"/>
    </reaction>
</comment>
<evidence type="ECO:0000256" key="3">
    <source>
        <dbReference type="ARBA" id="ARBA00022679"/>
    </source>
</evidence>
<dbReference type="InterPro" id="IPR011009">
    <property type="entry name" value="Kinase-like_dom_sf"/>
</dbReference>
<dbReference type="PROSITE" id="PS00108">
    <property type="entry name" value="PROTEIN_KINASE_ST"/>
    <property type="match status" value="1"/>
</dbReference>
<keyword evidence="6 9" id="KW-0067">ATP-binding</keyword>
<dbReference type="SUPFAM" id="SSF56112">
    <property type="entry name" value="Protein kinase-like (PK-like)"/>
    <property type="match status" value="1"/>
</dbReference>
<dbReference type="PROSITE" id="PS50011">
    <property type="entry name" value="PROTEIN_KINASE_DOM"/>
    <property type="match status" value="1"/>
</dbReference>
<evidence type="ECO:0000313" key="12">
    <source>
        <dbReference type="EMBL" id="GAB1301186.1"/>
    </source>
</evidence>
<evidence type="ECO:0000256" key="9">
    <source>
        <dbReference type="PROSITE-ProRule" id="PRU10141"/>
    </source>
</evidence>
<feature type="binding site" evidence="9">
    <location>
        <position position="43"/>
    </location>
    <ligand>
        <name>ATP</name>
        <dbReference type="ChEBI" id="CHEBI:30616"/>
    </ligand>
</feature>
<dbReference type="GO" id="GO:0016301">
    <property type="term" value="F:kinase activity"/>
    <property type="evidence" value="ECO:0007669"/>
    <property type="project" value="UniProtKB-KW"/>
</dbReference>
<dbReference type="Pfam" id="PF00069">
    <property type="entry name" value="Pkinase"/>
    <property type="match status" value="1"/>
</dbReference>
<comment type="catalytic activity">
    <reaction evidence="7">
        <text>L-threonyl-[protein] + ATP = O-phospho-L-threonyl-[protein] + ADP + H(+)</text>
        <dbReference type="Rhea" id="RHEA:46608"/>
        <dbReference type="Rhea" id="RHEA-COMP:11060"/>
        <dbReference type="Rhea" id="RHEA-COMP:11605"/>
        <dbReference type="ChEBI" id="CHEBI:15378"/>
        <dbReference type="ChEBI" id="CHEBI:30013"/>
        <dbReference type="ChEBI" id="CHEBI:30616"/>
        <dbReference type="ChEBI" id="CHEBI:61977"/>
        <dbReference type="ChEBI" id="CHEBI:456216"/>
        <dbReference type="EC" id="2.7.11.1"/>
    </reaction>
</comment>
<dbReference type="PANTHER" id="PTHR24346:SF85">
    <property type="entry name" value="RIKEN CDNA 1810024B03 GENE"/>
    <property type="match status" value="1"/>
</dbReference>
<evidence type="ECO:0000256" key="10">
    <source>
        <dbReference type="RuleBase" id="RU000304"/>
    </source>
</evidence>
<dbReference type="CDD" id="cd14337">
    <property type="entry name" value="UBA_MARK_Par1"/>
    <property type="match status" value="1"/>
</dbReference>
<evidence type="ECO:0000256" key="2">
    <source>
        <dbReference type="ARBA" id="ARBA00022527"/>
    </source>
</evidence>
<evidence type="ECO:0000259" key="11">
    <source>
        <dbReference type="PROSITE" id="PS50011"/>
    </source>
</evidence>
<keyword evidence="3" id="KW-0808">Transferase</keyword>
<comment type="similarity">
    <text evidence="10">Belongs to the protein kinase superfamily.</text>
</comment>
<evidence type="ECO:0000256" key="8">
    <source>
        <dbReference type="ARBA" id="ARBA00048679"/>
    </source>
</evidence>
<evidence type="ECO:0000256" key="6">
    <source>
        <dbReference type="ARBA" id="ARBA00022840"/>
    </source>
</evidence>
<evidence type="ECO:0000313" key="13">
    <source>
        <dbReference type="Proteomes" id="UP001623349"/>
    </source>
</evidence>
<dbReference type="InterPro" id="IPR008271">
    <property type="entry name" value="Ser/Thr_kinase_AS"/>
</dbReference>
<comment type="caution">
    <text evidence="12">The sequence shown here is derived from an EMBL/GenBank/DDBJ whole genome shotgun (WGS) entry which is preliminary data.</text>
</comment>
<dbReference type="Gene3D" id="1.10.510.10">
    <property type="entry name" value="Transferase(Phosphotransferase) domain 1"/>
    <property type="match status" value="1"/>
</dbReference>
<accession>A0ABQ0FPN3</accession>
<gene>
    <name evidence="12" type="ORF">APTSU1_001642400</name>
</gene>
<evidence type="ECO:0000256" key="5">
    <source>
        <dbReference type="ARBA" id="ARBA00022777"/>
    </source>
</evidence>
<dbReference type="EC" id="2.7.11.1" evidence="1"/>
<keyword evidence="13" id="KW-1185">Reference proteome</keyword>
<sequence length="496" mass="55250">MASHMEENILEKDFKILLSLGCGSFGEVKLACHLPTCARVAVKVLEKNINNVADIASEVELLQSLEHRNIVRFFHKIDTLTTTYVIMEYVAGEDLERCLRALGCLKEEEAVPIFQQVVSAIHFLHQRHIAHRDIKLENILVDAAGNVKLCDFGMAIKVTEGQMLEDICGSLLYWAPEILARKPYNGLAVDMWSLGIVLYVLVTGNFPYVEATTEDMYRTITTAMCPIPYHLSKQCHSIIARLLMVPTWYRMTIHELVERPWLGHIQEHGLVATKEILPRIVDTMCTIGYTCEEIVSSLTNRQLKDEVMATFNILKYQLSCGDSHQQVEKPWANSKPAGALRLLHHLKRRASEPAFSSCLEADTSHFQDEGVEGRGKSCRGYPTLIKYSCMEKMPCSDDPVPEEDALTADITNTATGDIAVDRNSTDSLPGEHFSPVSAQDETSTGFLNLGFCEEEPSTGPEMCSDQSHGGPTASGSRLLRALKVLCCCCLPSPREK</sequence>
<keyword evidence="5 12" id="KW-0418">Kinase</keyword>
<keyword evidence="4 9" id="KW-0547">Nucleotide-binding</keyword>
<reference evidence="12 13" key="1">
    <citation type="submission" date="2024-08" db="EMBL/GenBank/DDBJ databases">
        <title>The draft genome of Apodemus speciosus.</title>
        <authorList>
            <person name="Nabeshima K."/>
            <person name="Suzuki S."/>
            <person name="Onuma M."/>
        </authorList>
    </citation>
    <scope>NUCLEOTIDE SEQUENCE [LARGE SCALE GENOMIC DNA]</scope>
    <source>
        <strain evidence="12">IB14-021</strain>
    </source>
</reference>
<evidence type="ECO:0000256" key="7">
    <source>
        <dbReference type="ARBA" id="ARBA00047899"/>
    </source>
</evidence>
<dbReference type="Proteomes" id="UP001623349">
    <property type="component" value="Unassembled WGS sequence"/>
</dbReference>
<evidence type="ECO:0000256" key="4">
    <source>
        <dbReference type="ARBA" id="ARBA00022741"/>
    </source>
</evidence>
<dbReference type="PROSITE" id="PS00107">
    <property type="entry name" value="PROTEIN_KINASE_ATP"/>
    <property type="match status" value="1"/>
</dbReference>
<name>A0ABQ0FPN3_APOSI</name>
<dbReference type="InterPro" id="IPR000719">
    <property type="entry name" value="Prot_kinase_dom"/>
</dbReference>
<protein>
    <recommendedName>
        <fullName evidence="1">non-specific serine/threonine protein kinase</fullName>
        <ecNumber evidence="1">2.7.11.1</ecNumber>
    </recommendedName>
</protein>
<feature type="domain" description="Protein kinase" evidence="11">
    <location>
        <begin position="14"/>
        <end position="262"/>
    </location>
</feature>
<dbReference type="PANTHER" id="PTHR24346">
    <property type="entry name" value="MAP/MICROTUBULE AFFINITY-REGULATING KINASE"/>
    <property type="match status" value="1"/>
</dbReference>
<keyword evidence="2 10" id="KW-0723">Serine/threonine-protein kinase</keyword>
<evidence type="ECO:0000256" key="1">
    <source>
        <dbReference type="ARBA" id="ARBA00012513"/>
    </source>
</evidence>
<organism evidence="12 13">
    <name type="scientific">Apodemus speciosus</name>
    <name type="common">Large Japanese field mouse</name>
    <dbReference type="NCBI Taxonomy" id="105296"/>
    <lineage>
        <taxon>Eukaryota</taxon>
        <taxon>Metazoa</taxon>
        <taxon>Chordata</taxon>
        <taxon>Craniata</taxon>
        <taxon>Vertebrata</taxon>
        <taxon>Euteleostomi</taxon>
        <taxon>Mammalia</taxon>
        <taxon>Eutheria</taxon>
        <taxon>Euarchontoglires</taxon>
        <taxon>Glires</taxon>
        <taxon>Rodentia</taxon>
        <taxon>Myomorpha</taxon>
        <taxon>Muroidea</taxon>
        <taxon>Muridae</taxon>
        <taxon>Murinae</taxon>
        <taxon>Apodemus</taxon>
    </lineage>
</organism>
<dbReference type="InterPro" id="IPR017441">
    <property type="entry name" value="Protein_kinase_ATP_BS"/>
</dbReference>